<proteinExistence type="predicted"/>
<protein>
    <submittedName>
        <fullName evidence="2">Uncharacterized protein</fullName>
    </submittedName>
</protein>
<keyword evidence="1" id="KW-0472">Membrane</keyword>
<sequence length="49" mass="5799">MNTFAKFLDKEKMFYYVSDNVFHNALESVLIILTIVFIVWSVKLALEKE</sequence>
<dbReference type="RefSeq" id="WP_172234154.1">
    <property type="nucleotide sequence ID" value="NZ_CP035946.1"/>
</dbReference>
<keyword evidence="1" id="KW-0812">Transmembrane</keyword>
<name>A0ABS7WRP6_9BACT</name>
<dbReference type="Proteomes" id="UP000786183">
    <property type="component" value="Unassembled WGS sequence"/>
</dbReference>
<accession>A0ABS7WRP6</accession>
<keyword evidence="1" id="KW-1133">Transmembrane helix</keyword>
<comment type="caution">
    <text evidence="2">The sequence shown here is derived from an EMBL/GenBank/DDBJ whole genome shotgun (WGS) entry which is preliminary data.</text>
</comment>
<organism evidence="2 3">
    <name type="scientific">Campylobacter canadensis</name>
    <dbReference type="NCBI Taxonomy" id="449520"/>
    <lineage>
        <taxon>Bacteria</taxon>
        <taxon>Pseudomonadati</taxon>
        <taxon>Campylobacterota</taxon>
        <taxon>Epsilonproteobacteria</taxon>
        <taxon>Campylobacterales</taxon>
        <taxon>Campylobacteraceae</taxon>
        <taxon>Campylobacter</taxon>
    </lineage>
</organism>
<reference evidence="2 3" key="1">
    <citation type="submission" date="2020-07" db="EMBL/GenBank/DDBJ databases">
        <title>Transfer of Campylobacter canadensis to the novel genus Avispirillum gen. nov., that also includes two novel species recovered from migratory waterfowl: Avispirillum anseris sp. nov. and Avispirillum brantae sp. nov.</title>
        <authorList>
            <person name="Miller W.G."/>
            <person name="Chapman M.H."/>
            <person name="Yee E."/>
            <person name="Inglis G.D."/>
        </authorList>
    </citation>
    <scope>NUCLEOTIDE SEQUENCE [LARGE SCALE GENOMIC DNA]</scope>
    <source>
        <strain evidence="2 3">L283</strain>
    </source>
</reference>
<evidence type="ECO:0000313" key="3">
    <source>
        <dbReference type="Proteomes" id="UP000786183"/>
    </source>
</evidence>
<evidence type="ECO:0000256" key="1">
    <source>
        <dbReference type="SAM" id="Phobius"/>
    </source>
</evidence>
<evidence type="ECO:0000313" key="2">
    <source>
        <dbReference type="EMBL" id="MBZ7987423.1"/>
    </source>
</evidence>
<dbReference type="EMBL" id="JACGBB010000008">
    <property type="protein sequence ID" value="MBZ7987423.1"/>
    <property type="molecule type" value="Genomic_DNA"/>
</dbReference>
<keyword evidence="3" id="KW-1185">Reference proteome</keyword>
<feature type="transmembrane region" description="Helical" evidence="1">
    <location>
        <begin position="21"/>
        <end position="42"/>
    </location>
</feature>
<gene>
    <name evidence="2" type="ORF">AVCANL283_04805</name>
</gene>